<dbReference type="PANTHER" id="PTHR43280:SF30">
    <property type="entry name" value="MMSAB OPERON REGULATORY PROTEIN"/>
    <property type="match status" value="1"/>
</dbReference>
<dbReference type="SUPFAM" id="SSF51215">
    <property type="entry name" value="Regulatory protein AraC"/>
    <property type="match status" value="1"/>
</dbReference>
<dbReference type="Pfam" id="PF12833">
    <property type="entry name" value="HTH_18"/>
    <property type="match status" value="1"/>
</dbReference>
<keyword evidence="2" id="KW-0238">DNA-binding</keyword>
<evidence type="ECO:0000259" key="4">
    <source>
        <dbReference type="PROSITE" id="PS01124"/>
    </source>
</evidence>
<dbReference type="Gene3D" id="1.10.10.60">
    <property type="entry name" value="Homeodomain-like"/>
    <property type="match status" value="2"/>
</dbReference>
<dbReference type="PROSITE" id="PS01124">
    <property type="entry name" value="HTH_ARAC_FAMILY_2"/>
    <property type="match status" value="1"/>
</dbReference>
<dbReference type="Gene3D" id="2.60.120.280">
    <property type="entry name" value="Regulatory protein AraC"/>
    <property type="match status" value="1"/>
</dbReference>
<reference evidence="5 6" key="1">
    <citation type="journal article" date="2023" name="Genome Announc.">
        <title>Pan-Genome Analyses of the Genus Cohnella and Proposal of the Novel Species Cohnella silvisoli sp. nov., Isolated from Forest Soil.</title>
        <authorList>
            <person name="Wang C."/>
            <person name="Mao L."/>
            <person name="Bao G."/>
            <person name="Zhu H."/>
        </authorList>
    </citation>
    <scope>NUCLEOTIDE SEQUENCE [LARGE SCALE GENOMIC DNA]</scope>
    <source>
        <strain evidence="5 6">NL03-T5-1</strain>
    </source>
</reference>
<evidence type="ECO:0000313" key="6">
    <source>
        <dbReference type="Proteomes" id="UP001493487"/>
    </source>
</evidence>
<dbReference type="EMBL" id="JASKHM010000006">
    <property type="protein sequence ID" value="MEQ4483252.1"/>
    <property type="molecule type" value="Genomic_DNA"/>
</dbReference>
<dbReference type="InterPro" id="IPR009057">
    <property type="entry name" value="Homeodomain-like_sf"/>
</dbReference>
<evidence type="ECO:0000256" key="1">
    <source>
        <dbReference type="ARBA" id="ARBA00023015"/>
    </source>
</evidence>
<dbReference type="InterPro" id="IPR018060">
    <property type="entry name" value="HTH_AraC"/>
</dbReference>
<comment type="caution">
    <text evidence="5">The sequence shown here is derived from an EMBL/GenBank/DDBJ whole genome shotgun (WGS) entry which is preliminary data.</text>
</comment>
<organism evidence="5 6">
    <name type="scientific">Cohnella silvisoli</name>
    <dbReference type="NCBI Taxonomy" id="2873699"/>
    <lineage>
        <taxon>Bacteria</taxon>
        <taxon>Bacillati</taxon>
        <taxon>Bacillota</taxon>
        <taxon>Bacilli</taxon>
        <taxon>Bacillales</taxon>
        <taxon>Paenibacillaceae</taxon>
        <taxon>Cohnella</taxon>
    </lineage>
</organism>
<dbReference type="PANTHER" id="PTHR43280">
    <property type="entry name" value="ARAC-FAMILY TRANSCRIPTIONAL REGULATOR"/>
    <property type="match status" value="1"/>
</dbReference>
<dbReference type="Proteomes" id="UP001493487">
    <property type="component" value="Unassembled WGS sequence"/>
</dbReference>
<evidence type="ECO:0000256" key="3">
    <source>
        <dbReference type="ARBA" id="ARBA00023163"/>
    </source>
</evidence>
<evidence type="ECO:0000256" key="2">
    <source>
        <dbReference type="ARBA" id="ARBA00023125"/>
    </source>
</evidence>
<feature type="domain" description="HTH araC/xylS-type" evidence="4">
    <location>
        <begin position="192"/>
        <end position="290"/>
    </location>
</feature>
<dbReference type="InterPro" id="IPR037923">
    <property type="entry name" value="HTH-like"/>
</dbReference>
<sequence>MSVLYFMAPPLPYYISSGETFFKPGDNHPDRSNIGLFDLLVVSKGTLYIGEESQSWSIGEGQALILRPDKSHYSTKPVEADTRFFWLHFNTSAHWSDHLNAVATDYTNQEKEDRYRIEQGLVTRPFSFSLPQYLTLKNPETVYSLLNELNQLEQQPRSWARWQHQIHTQNLLKILAEEQDLFLKSTALQLAERVAIYLRTHYRQEVTNEVLQQEFNFHPVYIARCVKQAFGCSPLEYLARYRIEQSKLLMMNTTLPIQQIAMEVGFHHQTYFSHTFRKLENMAPSVFRKQFIQ</sequence>
<dbReference type="InterPro" id="IPR020449">
    <property type="entry name" value="Tscrpt_reg_AraC-type_HTH"/>
</dbReference>
<proteinExistence type="predicted"/>
<protein>
    <submittedName>
        <fullName evidence="5">AraC family transcriptional regulator</fullName>
    </submittedName>
</protein>
<dbReference type="RefSeq" id="WP_232184391.1">
    <property type="nucleotide sequence ID" value="NZ_JAIOAP010000002.1"/>
</dbReference>
<dbReference type="InterPro" id="IPR018062">
    <property type="entry name" value="HTH_AraC-typ_CS"/>
</dbReference>
<keyword evidence="3" id="KW-0804">Transcription</keyword>
<keyword evidence="1" id="KW-0805">Transcription regulation</keyword>
<accession>A0ABV1KTD2</accession>
<dbReference type="SUPFAM" id="SSF46689">
    <property type="entry name" value="Homeodomain-like"/>
    <property type="match status" value="1"/>
</dbReference>
<dbReference type="PRINTS" id="PR00032">
    <property type="entry name" value="HTHARAC"/>
</dbReference>
<name>A0ABV1KTD2_9BACL</name>
<evidence type="ECO:0000313" key="5">
    <source>
        <dbReference type="EMBL" id="MEQ4483252.1"/>
    </source>
</evidence>
<gene>
    <name evidence="5" type="ORF">QJS35_12710</name>
</gene>
<dbReference type="SMART" id="SM00342">
    <property type="entry name" value="HTH_ARAC"/>
    <property type="match status" value="1"/>
</dbReference>
<keyword evidence="6" id="KW-1185">Reference proteome</keyword>
<dbReference type="PROSITE" id="PS00041">
    <property type="entry name" value="HTH_ARAC_FAMILY_1"/>
    <property type="match status" value="1"/>
</dbReference>